<protein>
    <submittedName>
        <fullName evidence="6">ABC transporter related</fullName>
    </submittedName>
</protein>
<dbReference type="PANTHER" id="PTHR42794">
    <property type="entry name" value="HEMIN IMPORT ATP-BINDING PROTEIN HMUV"/>
    <property type="match status" value="1"/>
</dbReference>
<dbReference type="CDD" id="cd03214">
    <property type="entry name" value="ABC_Iron-Siderophores_B12_Hemin"/>
    <property type="match status" value="1"/>
</dbReference>
<keyword evidence="2" id="KW-0547">Nucleotide-binding</keyword>
<dbReference type="GeneID" id="93865089"/>
<dbReference type="GO" id="GO:0005524">
    <property type="term" value="F:ATP binding"/>
    <property type="evidence" value="ECO:0007669"/>
    <property type="project" value="UniProtKB-KW"/>
</dbReference>
<evidence type="ECO:0000259" key="5">
    <source>
        <dbReference type="PROSITE" id="PS50893"/>
    </source>
</evidence>
<keyword evidence="1" id="KW-0813">Transport</keyword>
<evidence type="ECO:0000256" key="2">
    <source>
        <dbReference type="ARBA" id="ARBA00022741"/>
    </source>
</evidence>
<dbReference type="InterPro" id="IPR027417">
    <property type="entry name" value="P-loop_NTPase"/>
</dbReference>
<proteinExistence type="predicted"/>
<evidence type="ECO:0000256" key="1">
    <source>
        <dbReference type="ARBA" id="ARBA00022448"/>
    </source>
</evidence>
<dbReference type="AlphaFoldDB" id="D9TQW0"/>
<reference evidence="6 7" key="1">
    <citation type="submission" date="2010-08" db="EMBL/GenBank/DDBJ databases">
        <title>Complete sequence of Thermoanaerobacterium thermosaccharolyticum DSM 571.</title>
        <authorList>
            <consortium name="US DOE Joint Genome Institute"/>
            <person name="Lucas S."/>
            <person name="Copeland A."/>
            <person name="Lapidus A."/>
            <person name="Cheng J.-F."/>
            <person name="Bruce D."/>
            <person name="Goodwin L."/>
            <person name="Pitluck S."/>
            <person name="Teshima H."/>
            <person name="Detter J.C."/>
            <person name="Han C."/>
            <person name="Tapia R."/>
            <person name="Land M."/>
            <person name="Hauser L."/>
            <person name="Chang Y.-J."/>
            <person name="Jeffries C."/>
            <person name="Kyrpides N."/>
            <person name="Ivanova N."/>
            <person name="Mikhailova N."/>
            <person name="Hemme C.L."/>
            <person name="Woyke T."/>
        </authorList>
    </citation>
    <scope>NUCLEOTIDE SEQUENCE [LARGE SCALE GENOMIC DNA]</scope>
    <source>
        <strain evidence="7">ATCC 7956 / DSM 571 / NCIMB 9385 / NCA 3814 / NCTC 13789 / WDCM 00135 / 2032</strain>
    </source>
</reference>
<dbReference type="HOGENOM" id="CLU_000604_1_11_9"/>
<dbReference type="PROSITE" id="PS50893">
    <property type="entry name" value="ABC_TRANSPORTER_2"/>
    <property type="match status" value="1"/>
</dbReference>
<dbReference type="Gene3D" id="3.40.50.300">
    <property type="entry name" value="P-loop containing nucleotide triphosphate hydrolases"/>
    <property type="match status" value="1"/>
</dbReference>
<dbReference type="InterPro" id="IPR003439">
    <property type="entry name" value="ABC_transporter-like_ATP-bd"/>
</dbReference>
<dbReference type="Proteomes" id="UP000001626">
    <property type="component" value="Chromosome"/>
</dbReference>
<dbReference type="KEGG" id="ttm:Tthe_2264"/>
<name>D9TQW0_THETC</name>
<gene>
    <name evidence="6" type="ordered locus">Tthe_2264</name>
</gene>
<dbReference type="eggNOG" id="COG1120">
    <property type="taxonomic scope" value="Bacteria"/>
</dbReference>
<feature type="domain" description="ABC transporter" evidence="5">
    <location>
        <begin position="4"/>
        <end position="239"/>
    </location>
</feature>
<organism evidence="6 7">
    <name type="scientific">Thermoanaerobacterium thermosaccharolyticum (strain ATCC 7956 / DSM 571 / NCIMB 9385 / NCA 3814 / NCTC 13789 / WDCM 00135 / 2032)</name>
    <name type="common">Clostridium thermosaccharolyticum</name>
    <dbReference type="NCBI Taxonomy" id="580327"/>
    <lineage>
        <taxon>Bacteria</taxon>
        <taxon>Bacillati</taxon>
        <taxon>Bacillota</taxon>
        <taxon>Clostridia</taxon>
        <taxon>Thermoanaerobacterales</taxon>
        <taxon>Thermoanaerobacteraceae</taxon>
        <taxon>Thermoanaerobacterium</taxon>
    </lineage>
</organism>
<dbReference type="OrthoDB" id="9799337at2"/>
<dbReference type="InterPro" id="IPR003593">
    <property type="entry name" value="AAA+_ATPase"/>
</dbReference>
<keyword evidence="3" id="KW-0067">ATP-binding</keyword>
<sequence length="292" mass="33580">MSIVKVEDLHFSYGKIEVLRGINFDIDGFKMVGIIGANGCGKTTLLKNISGYLKPYRGNVYIAGKNVSSMNSREKARLIGYVPQDMYSDFEFSCIDIVMMGRIPYLRRFQKETENDLRIVRESMMLTDTWNLRDRYINELSGGQRQRVYIARALAQEPKILLLDEPISHLDVKYQIELLSILKQLTAKGIIVFAVLHDINLSSQFCDLILLMKDGEIASIGTPNEVITAENIKMVFSVDADVIRNPITDTPLIVISKRQGDDLKIVQSIYDSRNPFWCRKNYNYYWHNRISF</sequence>
<evidence type="ECO:0000256" key="3">
    <source>
        <dbReference type="ARBA" id="ARBA00022840"/>
    </source>
</evidence>
<evidence type="ECO:0000256" key="4">
    <source>
        <dbReference type="ARBA" id="ARBA00022967"/>
    </source>
</evidence>
<keyword evidence="7" id="KW-1185">Reference proteome</keyword>
<dbReference type="STRING" id="580327.Tthe_2264"/>
<evidence type="ECO:0000313" key="7">
    <source>
        <dbReference type="Proteomes" id="UP000001626"/>
    </source>
</evidence>
<dbReference type="RefSeq" id="WP_013298702.1">
    <property type="nucleotide sequence ID" value="NC_014410.1"/>
</dbReference>
<dbReference type="FunFam" id="3.40.50.300:FF:000134">
    <property type="entry name" value="Iron-enterobactin ABC transporter ATP-binding protein"/>
    <property type="match status" value="1"/>
</dbReference>
<dbReference type="GO" id="GO:0016887">
    <property type="term" value="F:ATP hydrolysis activity"/>
    <property type="evidence" value="ECO:0007669"/>
    <property type="project" value="InterPro"/>
</dbReference>
<dbReference type="EMBL" id="CP002171">
    <property type="protein sequence ID" value="ADL69740.1"/>
    <property type="molecule type" value="Genomic_DNA"/>
</dbReference>
<keyword evidence="4" id="KW-1278">Translocase</keyword>
<dbReference type="Pfam" id="PF00005">
    <property type="entry name" value="ABC_tran"/>
    <property type="match status" value="1"/>
</dbReference>
<evidence type="ECO:0000313" key="6">
    <source>
        <dbReference type="EMBL" id="ADL69740.1"/>
    </source>
</evidence>
<dbReference type="SUPFAM" id="SSF52540">
    <property type="entry name" value="P-loop containing nucleoside triphosphate hydrolases"/>
    <property type="match status" value="1"/>
</dbReference>
<dbReference type="SMART" id="SM00382">
    <property type="entry name" value="AAA"/>
    <property type="match status" value="1"/>
</dbReference>
<accession>D9TQW0</accession>
<dbReference type="PANTHER" id="PTHR42794:SF1">
    <property type="entry name" value="HEMIN IMPORT ATP-BINDING PROTEIN HMUV"/>
    <property type="match status" value="1"/>
</dbReference>